<evidence type="ECO:0000313" key="4">
    <source>
        <dbReference type="Proteomes" id="UP001168877"/>
    </source>
</evidence>
<dbReference type="AlphaFoldDB" id="A0AA39VHX8"/>
<sequence>MQAITWHRSTSSKPSSCKSLVASSSSKSSTWTEFKNELFDEYGGMNSGSHSSTLERLYVWEKKLYEEVKAGDSTRKLYEKKCSRLRNQDVKGDDELTMDKTRAAAKDLYARILVAIRRVETISKRIQQLSDEELKPQVLELLKGFSKDVRALWHQQGDEQIQKRKVDNLAKELDRRTLGFQKTEARFLESKLTITMEVKSELPEEDHQGFLDGEEGSVGHVQNKTGIRKRETPQLHARTQRITLNGFQMVSLQFSSPWLNSPRLL</sequence>
<feature type="domain" description="DUF632" evidence="2">
    <location>
        <begin position="1"/>
        <end position="177"/>
    </location>
</feature>
<reference evidence="3" key="2">
    <citation type="submission" date="2023-06" db="EMBL/GenBank/DDBJ databases">
        <authorList>
            <person name="Swenson N.G."/>
            <person name="Wegrzyn J.L."/>
            <person name="Mcevoy S.L."/>
        </authorList>
    </citation>
    <scope>NUCLEOTIDE SEQUENCE</scope>
    <source>
        <strain evidence="3">NS2018</strain>
        <tissue evidence="3">Leaf</tissue>
    </source>
</reference>
<protein>
    <recommendedName>
        <fullName evidence="2">DUF632 domain-containing protein</fullName>
    </recommendedName>
</protein>
<comment type="caution">
    <text evidence="3">The sequence shown here is derived from an EMBL/GenBank/DDBJ whole genome shotgun (WGS) entry which is preliminary data.</text>
</comment>
<organism evidence="3 4">
    <name type="scientific">Acer saccharum</name>
    <name type="common">Sugar maple</name>
    <dbReference type="NCBI Taxonomy" id="4024"/>
    <lineage>
        <taxon>Eukaryota</taxon>
        <taxon>Viridiplantae</taxon>
        <taxon>Streptophyta</taxon>
        <taxon>Embryophyta</taxon>
        <taxon>Tracheophyta</taxon>
        <taxon>Spermatophyta</taxon>
        <taxon>Magnoliopsida</taxon>
        <taxon>eudicotyledons</taxon>
        <taxon>Gunneridae</taxon>
        <taxon>Pentapetalae</taxon>
        <taxon>rosids</taxon>
        <taxon>malvids</taxon>
        <taxon>Sapindales</taxon>
        <taxon>Sapindaceae</taxon>
        <taxon>Hippocastanoideae</taxon>
        <taxon>Acereae</taxon>
        <taxon>Acer</taxon>
    </lineage>
</organism>
<evidence type="ECO:0000313" key="3">
    <source>
        <dbReference type="EMBL" id="KAK0580902.1"/>
    </source>
</evidence>
<name>A0AA39VHX8_ACESA</name>
<accession>A0AA39VHX8</accession>
<gene>
    <name evidence="3" type="ORF">LWI29_007606</name>
</gene>
<evidence type="ECO:0000256" key="1">
    <source>
        <dbReference type="SAM" id="MobiDB-lite"/>
    </source>
</evidence>
<feature type="compositionally biased region" description="Low complexity" evidence="1">
    <location>
        <begin position="9"/>
        <end position="21"/>
    </location>
</feature>
<keyword evidence="4" id="KW-1185">Reference proteome</keyword>
<reference evidence="3" key="1">
    <citation type="journal article" date="2022" name="Plant J.">
        <title>Strategies of tolerance reflected in two North American maple genomes.</title>
        <authorList>
            <person name="McEvoy S.L."/>
            <person name="Sezen U.U."/>
            <person name="Trouern-Trend A."/>
            <person name="McMahon S.M."/>
            <person name="Schaberg P.G."/>
            <person name="Yang J."/>
            <person name="Wegrzyn J.L."/>
            <person name="Swenson N.G."/>
        </authorList>
    </citation>
    <scope>NUCLEOTIDE SEQUENCE</scope>
    <source>
        <strain evidence="3">NS2018</strain>
    </source>
</reference>
<dbReference type="PANTHER" id="PTHR21450">
    <property type="entry name" value="PROTEIN ALTERED PHOSPHATE STARVATION RESPONSE 1"/>
    <property type="match status" value="1"/>
</dbReference>
<dbReference type="EMBL" id="JAUESC010000384">
    <property type="protein sequence ID" value="KAK0580902.1"/>
    <property type="molecule type" value="Genomic_DNA"/>
</dbReference>
<dbReference type="Pfam" id="PF04782">
    <property type="entry name" value="DUF632"/>
    <property type="match status" value="1"/>
</dbReference>
<dbReference type="InterPro" id="IPR006867">
    <property type="entry name" value="DUF632"/>
</dbReference>
<proteinExistence type="predicted"/>
<dbReference type="PANTHER" id="PTHR21450:SF17">
    <property type="entry name" value="OS09G0542500 PROTEIN"/>
    <property type="match status" value="1"/>
</dbReference>
<dbReference type="Proteomes" id="UP001168877">
    <property type="component" value="Unassembled WGS sequence"/>
</dbReference>
<feature type="region of interest" description="Disordered" evidence="1">
    <location>
        <begin position="1"/>
        <end position="21"/>
    </location>
</feature>
<evidence type="ECO:0000259" key="2">
    <source>
        <dbReference type="Pfam" id="PF04782"/>
    </source>
</evidence>